<feature type="domain" description="START" evidence="2">
    <location>
        <begin position="1"/>
        <end position="193"/>
    </location>
</feature>
<evidence type="ECO:0000256" key="1">
    <source>
        <dbReference type="SAM" id="SignalP"/>
    </source>
</evidence>
<feature type="chain" id="PRO_5030859969" evidence="1">
    <location>
        <begin position="19"/>
        <end position="230"/>
    </location>
</feature>
<dbReference type="PROSITE" id="PS50848">
    <property type="entry name" value="START"/>
    <property type="match status" value="1"/>
</dbReference>
<dbReference type="SUPFAM" id="SSF55961">
    <property type="entry name" value="Bet v1-like"/>
    <property type="match status" value="1"/>
</dbReference>
<dbReference type="InterPro" id="IPR023393">
    <property type="entry name" value="START-like_dom_sf"/>
</dbReference>
<dbReference type="OrthoDB" id="1845996at2"/>
<organism evidence="3 4">
    <name type="scientific">Agitococcus lubricus</name>
    <dbReference type="NCBI Taxonomy" id="1077255"/>
    <lineage>
        <taxon>Bacteria</taxon>
        <taxon>Pseudomonadati</taxon>
        <taxon>Pseudomonadota</taxon>
        <taxon>Gammaproteobacteria</taxon>
        <taxon>Moraxellales</taxon>
        <taxon>Moraxellaceae</taxon>
        <taxon>Agitococcus</taxon>
    </lineage>
</organism>
<dbReference type="AlphaFoldDB" id="A0A2T5J425"/>
<dbReference type="Pfam" id="PF01852">
    <property type="entry name" value="START"/>
    <property type="match status" value="1"/>
</dbReference>
<dbReference type="InterPro" id="IPR002913">
    <property type="entry name" value="START_lipid-bd_dom"/>
</dbReference>
<gene>
    <name evidence="3" type="ORF">C8N29_101442</name>
</gene>
<reference evidence="3 4" key="1">
    <citation type="submission" date="2018-04" db="EMBL/GenBank/DDBJ databases">
        <title>Genomic Encyclopedia of Archaeal and Bacterial Type Strains, Phase II (KMG-II): from individual species to whole genera.</title>
        <authorList>
            <person name="Goeker M."/>
        </authorList>
    </citation>
    <scope>NUCLEOTIDE SEQUENCE [LARGE SCALE GENOMIC DNA]</scope>
    <source>
        <strain evidence="3 4">DSM 5822</strain>
    </source>
</reference>
<dbReference type="Gene3D" id="3.30.530.20">
    <property type="match status" value="1"/>
</dbReference>
<evidence type="ECO:0000313" key="4">
    <source>
        <dbReference type="Proteomes" id="UP000244223"/>
    </source>
</evidence>
<protein>
    <submittedName>
        <fullName evidence="3">START domain-containing protein</fullName>
    </submittedName>
</protein>
<dbReference type="Proteomes" id="UP000244223">
    <property type="component" value="Unassembled WGS sequence"/>
</dbReference>
<name>A0A2T5J425_9GAMM</name>
<dbReference type="GO" id="GO:0008289">
    <property type="term" value="F:lipid binding"/>
    <property type="evidence" value="ECO:0007669"/>
    <property type="project" value="InterPro"/>
</dbReference>
<keyword evidence="4" id="KW-1185">Reference proteome</keyword>
<sequence>MKYLFCLLLMSLSMWSYADKDDLNTLQKQQNEWFIVKQDNSRQITTYAKNEEGKKIRSFKVEAVVDASLATLARIHFDVANLKKWYWEALDSKLLSKVSDTEYVYYMRFQAPLTTDRDVVIHAKVEPYQDVVHPYMRLSLKSAASTLPVPQNMTRIAAFDVDIKFTPLRDGKTQMEVEGLVDPAGDLPAWTVNMVQRQAPYATMLGLYRMIQKPEYKQLNDPLAFKYAQK</sequence>
<proteinExistence type="predicted"/>
<dbReference type="RefSeq" id="WP_107864382.1">
    <property type="nucleotide sequence ID" value="NZ_QAON01000001.1"/>
</dbReference>
<dbReference type="EMBL" id="QAON01000001">
    <property type="protein sequence ID" value="PTQ91369.1"/>
    <property type="molecule type" value="Genomic_DNA"/>
</dbReference>
<evidence type="ECO:0000259" key="2">
    <source>
        <dbReference type="PROSITE" id="PS50848"/>
    </source>
</evidence>
<feature type="signal peptide" evidence="1">
    <location>
        <begin position="1"/>
        <end position="18"/>
    </location>
</feature>
<accession>A0A2T5J425</accession>
<keyword evidence="1" id="KW-0732">Signal</keyword>
<comment type="caution">
    <text evidence="3">The sequence shown here is derived from an EMBL/GenBank/DDBJ whole genome shotgun (WGS) entry which is preliminary data.</text>
</comment>
<evidence type="ECO:0000313" key="3">
    <source>
        <dbReference type="EMBL" id="PTQ91369.1"/>
    </source>
</evidence>